<gene>
    <name evidence="3" type="ORF">L0668_12095</name>
</gene>
<evidence type="ECO:0000256" key="2">
    <source>
        <dbReference type="ARBA" id="ARBA00023180"/>
    </source>
</evidence>
<keyword evidence="4" id="KW-1185">Reference proteome</keyword>
<evidence type="ECO:0000313" key="4">
    <source>
        <dbReference type="Proteomes" id="UP001521137"/>
    </source>
</evidence>
<keyword evidence="2" id="KW-0325">Glycoprotein</keyword>
<dbReference type="InterPro" id="IPR011042">
    <property type="entry name" value="6-blade_b-propeller_TolB-like"/>
</dbReference>
<reference evidence="3 4" key="1">
    <citation type="submission" date="2022-01" db="EMBL/GenBank/DDBJ databases">
        <title>Paraglaciecola sp. G1-23.</title>
        <authorList>
            <person name="Jin M.S."/>
            <person name="Han D.M."/>
            <person name="Kim H.M."/>
            <person name="Jeon C.O."/>
        </authorList>
    </citation>
    <scope>NUCLEOTIDE SEQUENCE [LARGE SCALE GENOMIC DNA]</scope>
    <source>
        <strain evidence="3 4">G1-23</strain>
    </source>
</reference>
<dbReference type="Proteomes" id="UP001521137">
    <property type="component" value="Unassembled WGS sequence"/>
</dbReference>
<evidence type="ECO:0008006" key="5">
    <source>
        <dbReference type="Google" id="ProtNLM"/>
    </source>
</evidence>
<dbReference type="PANTHER" id="PTHR10680">
    <property type="entry name" value="PEPTIDYL-GLYCINE ALPHA-AMIDATING MONOOXYGENASE"/>
    <property type="match status" value="1"/>
</dbReference>
<sequence length="344" mass="38273">MNVSRQFLRAFYTSVLMFSAHSGYAHDDHEHSSATNYQVSKSWVDLANGKQAIGKSHGEIDVAKDGKFYLSLMSTPEIKGGIHIYSAQGHRIGEVANASDDFHGFVIHLDKDGKEYIYGASLVNKEIIKMTLDGQRLFTLDATKLIPKAYHKIDVNKPGLAPLKLTAIDVDNQGNMYVVDGYSLDYIHKFDAKGHYLTTFGGQDSPYKFDNCHKIHIDPRFEPNRLVCTDRKNSRLVHMSLDGALIGTYADNLRRPSAVAFYGDMAAVAEISGRVSLIDKGGKTVRTLGTNEVKGLINTNITTPDQWKSGVFTAPHGITFDHKGNLFITEWNKTGRIVRFDLTD</sequence>
<keyword evidence="1" id="KW-0732">Signal</keyword>
<protein>
    <recommendedName>
        <fullName evidence="5">6-bladed beta-propeller</fullName>
    </recommendedName>
</protein>
<evidence type="ECO:0000313" key="3">
    <source>
        <dbReference type="EMBL" id="MCF2948852.1"/>
    </source>
</evidence>
<dbReference type="RefSeq" id="WP_235312892.1">
    <property type="nucleotide sequence ID" value="NZ_JAKGAS010000006.1"/>
</dbReference>
<dbReference type="Gene3D" id="2.120.10.30">
    <property type="entry name" value="TolB, C-terminal domain"/>
    <property type="match status" value="1"/>
</dbReference>
<dbReference type="SUPFAM" id="SSF63829">
    <property type="entry name" value="Calcium-dependent phosphotriesterase"/>
    <property type="match status" value="1"/>
</dbReference>
<accession>A0ABS9D7A9</accession>
<proteinExistence type="predicted"/>
<organism evidence="3 4">
    <name type="scientific">Paraglaciecola algarum</name>
    <dbReference type="NCBI Taxonomy" id="3050085"/>
    <lineage>
        <taxon>Bacteria</taxon>
        <taxon>Pseudomonadati</taxon>
        <taxon>Pseudomonadota</taxon>
        <taxon>Gammaproteobacteria</taxon>
        <taxon>Alteromonadales</taxon>
        <taxon>Alteromonadaceae</taxon>
        <taxon>Paraglaciecola</taxon>
    </lineage>
</organism>
<evidence type="ECO:0000256" key="1">
    <source>
        <dbReference type="ARBA" id="ARBA00022729"/>
    </source>
</evidence>
<dbReference type="EMBL" id="JAKGAS010000006">
    <property type="protein sequence ID" value="MCF2948852.1"/>
    <property type="molecule type" value="Genomic_DNA"/>
</dbReference>
<comment type="caution">
    <text evidence="3">The sequence shown here is derived from an EMBL/GenBank/DDBJ whole genome shotgun (WGS) entry which is preliminary data.</text>
</comment>
<name>A0ABS9D7A9_9ALTE</name>